<evidence type="ECO:0000313" key="2">
    <source>
        <dbReference type="EMBL" id="GFO44580.1"/>
    </source>
</evidence>
<dbReference type="EMBL" id="BLXT01007971">
    <property type="protein sequence ID" value="GFO44580.1"/>
    <property type="molecule type" value="Genomic_DNA"/>
</dbReference>
<evidence type="ECO:0000313" key="3">
    <source>
        <dbReference type="Proteomes" id="UP000735302"/>
    </source>
</evidence>
<keyword evidence="3" id="KW-1185">Reference proteome</keyword>
<evidence type="ECO:0000256" key="1">
    <source>
        <dbReference type="SAM" id="MobiDB-lite"/>
    </source>
</evidence>
<reference evidence="2 3" key="1">
    <citation type="journal article" date="2021" name="Elife">
        <title>Chloroplast acquisition without the gene transfer in kleptoplastic sea slugs, Plakobranchus ocellatus.</title>
        <authorList>
            <person name="Maeda T."/>
            <person name="Takahashi S."/>
            <person name="Yoshida T."/>
            <person name="Shimamura S."/>
            <person name="Takaki Y."/>
            <person name="Nagai Y."/>
            <person name="Toyoda A."/>
            <person name="Suzuki Y."/>
            <person name="Arimoto A."/>
            <person name="Ishii H."/>
            <person name="Satoh N."/>
            <person name="Nishiyama T."/>
            <person name="Hasebe M."/>
            <person name="Maruyama T."/>
            <person name="Minagawa J."/>
            <person name="Obokata J."/>
            <person name="Shigenobu S."/>
        </authorList>
    </citation>
    <scope>NUCLEOTIDE SEQUENCE [LARGE SCALE GENOMIC DNA]</scope>
</reference>
<feature type="compositionally biased region" description="Gly residues" evidence="1">
    <location>
        <begin position="27"/>
        <end position="46"/>
    </location>
</feature>
<dbReference type="AlphaFoldDB" id="A0AAV4DKN7"/>
<dbReference type="Proteomes" id="UP000735302">
    <property type="component" value="Unassembled WGS sequence"/>
</dbReference>
<organism evidence="2 3">
    <name type="scientific">Plakobranchus ocellatus</name>
    <dbReference type="NCBI Taxonomy" id="259542"/>
    <lineage>
        <taxon>Eukaryota</taxon>
        <taxon>Metazoa</taxon>
        <taxon>Spiralia</taxon>
        <taxon>Lophotrochozoa</taxon>
        <taxon>Mollusca</taxon>
        <taxon>Gastropoda</taxon>
        <taxon>Heterobranchia</taxon>
        <taxon>Euthyneura</taxon>
        <taxon>Panpulmonata</taxon>
        <taxon>Sacoglossa</taxon>
        <taxon>Placobranchoidea</taxon>
        <taxon>Plakobranchidae</taxon>
        <taxon>Plakobranchus</taxon>
    </lineage>
</organism>
<protein>
    <submittedName>
        <fullName evidence="2">Uncharacterized protein</fullName>
    </submittedName>
</protein>
<feature type="compositionally biased region" description="Basic residues" evidence="1">
    <location>
        <begin position="1"/>
        <end position="12"/>
    </location>
</feature>
<accession>A0AAV4DKN7</accession>
<name>A0AAV4DKN7_9GAST</name>
<feature type="compositionally biased region" description="Basic and acidic residues" evidence="1">
    <location>
        <begin position="59"/>
        <end position="73"/>
    </location>
</feature>
<proteinExistence type="predicted"/>
<gene>
    <name evidence="2" type="ORF">PoB_007108500</name>
</gene>
<feature type="region of interest" description="Disordered" evidence="1">
    <location>
        <begin position="1"/>
        <end position="81"/>
    </location>
</feature>
<comment type="caution">
    <text evidence="2">The sequence shown here is derived from an EMBL/GenBank/DDBJ whole genome shotgun (WGS) entry which is preliminary data.</text>
</comment>
<sequence length="103" mass="10973">MGWKPRGGKRSRWTREGWMGWKPRDPGGPGQGAGTMGWAGSRGEGGGPDEPEQGSMGRQEWERDGQGKKEVMGKDLSGGGSWGGAIKCAVRHKSPICTVACPY</sequence>